<accession>K0EYQ2</accession>
<evidence type="ECO:0000313" key="3">
    <source>
        <dbReference type="EMBL" id="AFU05058.1"/>
    </source>
</evidence>
<dbReference type="STRING" id="1133849.O3I_035555"/>
<feature type="compositionally biased region" description="Basic and acidic residues" evidence="1">
    <location>
        <begin position="411"/>
        <end position="430"/>
    </location>
</feature>
<evidence type="ECO:0000259" key="2">
    <source>
        <dbReference type="Pfam" id="PF15605"/>
    </source>
</evidence>
<sequence length="446" mass="47750">MRIDWQVYYDAAKRCHDLATELRRADKPVHDAVKGECAGMAGDAPGCKEWGEKYDSTARDTMQSCTNLADALTNFGYVLYAAGYNYGISNKSNPAPERPDVREMTGYQVTIPTSVRNNGIGIEHHGGVQELFDALIAKILSTFGKLPNGDIAKLEKASSTWTTFANHETVTGAAARITTIIGLFDTIEDKTNLPPLLAHLETLRGGANQVAAAALNLATPVSDYHAGTVEVRGNIESSITQAEWAIGLTVVAAAAAAWFTFGGSAAAGAGGVGAIVTNTINTIRTVYQGSNLLKAVGLATAAAGAIGVIKSFDKVPDLTPTLTSLASIIAMRVLIDDDGDAPNGTTDQSSRPTKTDKIKEHLTDRDLDAARRELNGEVVARKPDGTPWDHVREVRDAQNGLVNRIGQIQRKLGDSRTSGTERQELERELSEASRLLDYSEQFVPRS</sequence>
<organism evidence="3 4">
    <name type="scientific">Nocardia brasiliensis (strain ATCC 700358 / HUJEG-1)</name>
    <dbReference type="NCBI Taxonomy" id="1133849"/>
    <lineage>
        <taxon>Bacteria</taxon>
        <taxon>Bacillati</taxon>
        <taxon>Actinomycetota</taxon>
        <taxon>Actinomycetes</taxon>
        <taxon>Mycobacteriales</taxon>
        <taxon>Nocardiaceae</taxon>
        <taxon>Nocardia</taxon>
    </lineage>
</organism>
<dbReference type="Pfam" id="PF15605">
    <property type="entry name" value="Ntox28"/>
    <property type="match status" value="1"/>
</dbReference>
<keyword evidence="4" id="KW-1185">Reference proteome</keyword>
<dbReference type="AlphaFoldDB" id="K0EYQ2"/>
<proteinExistence type="predicted"/>
<dbReference type="KEGG" id="nbr:O3I_035555"/>
<evidence type="ECO:0000313" key="4">
    <source>
        <dbReference type="Proteomes" id="UP000006304"/>
    </source>
</evidence>
<reference evidence="3 4" key="1">
    <citation type="journal article" date="2012" name="J. Bacteriol.">
        <title>Complete genome sequence of Nocardia brasiliensis HUJEG-1.</title>
        <authorList>
            <person name="Vera-Cabrera L."/>
            <person name="Ortiz-Lopez R."/>
            <person name="Elizondo-Gonzalez R."/>
            <person name="Perez-Maya A.A."/>
            <person name="Ocampo-Candiani J."/>
        </authorList>
    </citation>
    <scope>NUCLEOTIDE SEQUENCE [LARGE SCALE GENOMIC DNA]</scope>
    <source>
        <strain evidence="4">ATCC 700358</strain>
    </source>
</reference>
<dbReference type="EMBL" id="CP003876">
    <property type="protein sequence ID" value="AFU05058.1"/>
    <property type="molecule type" value="Genomic_DNA"/>
</dbReference>
<dbReference type="RefSeq" id="WP_014987908.1">
    <property type="nucleotide sequence ID" value="NC_018681.1"/>
</dbReference>
<protein>
    <recommendedName>
        <fullName evidence="2">Bacterial toxin 28 domain-containing protein</fullName>
    </recommendedName>
</protein>
<name>K0EYQ2_NOCB7</name>
<dbReference type="InterPro" id="IPR028948">
    <property type="entry name" value="Ntox28"/>
</dbReference>
<dbReference type="eggNOG" id="ENOG502ZTMA">
    <property type="taxonomic scope" value="Bacteria"/>
</dbReference>
<dbReference type="HOGENOM" id="CLU_043266_0_0_11"/>
<gene>
    <name evidence="3" type="ORF">O3I_035555</name>
</gene>
<feature type="region of interest" description="Disordered" evidence="1">
    <location>
        <begin position="406"/>
        <end position="430"/>
    </location>
</feature>
<dbReference type="Proteomes" id="UP000006304">
    <property type="component" value="Chromosome"/>
</dbReference>
<feature type="domain" description="Bacterial toxin 28" evidence="2">
    <location>
        <begin position="356"/>
        <end position="444"/>
    </location>
</feature>
<evidence type="ECO:0000256" key="1">
    <source>
        <dbReference type="SAM" id="MobiDB-lite"/>
    </source>
</evidence>